<keyword evidence="3" id="KW-1185">Reference proteome</keyword>
<gene>
    <name evidence="2" type="ORF">FB558_5560</name>
</gene>
<dbReference type="OrthoDB" id="3695467at2"/>
<dbReference type="AlphaFoldDB" id="A0A543DKC2"/>
<feature type="region of interest" description="Disordered" evidence="1">
    <location>
        <begin position="1"/>
        <end position="20"/>
    </location>
</feature>
<evidence type="ECO:0000313" key="3">
    <source>
        <dbReference type="Proteomes" id="UP000315677"/>
    </source>
</evidence>
<organism evidence="2 3">
    <name type="scientific">Pseudonocardia kunmingensis</name>
    <dbReference type="NCBI Taxonomy" id="630975"/>
    <lineage>
        <taxon>Bacteria</taxon>
        <taxon>Bacillati</taxon>
        <taxon>Actinomycetota</taxon>
        <taxon>Actinomycetes</taxon>
        <taxon>Pseudonocardiales</taxon>
        <taxon>Pseudonocardiaceae</taxon>
        <taxon>Pseudonocardia</taxon>
    </lineage>
</organism>
<accession>A0A543DKC2</accession>
<dbReference type="Proteomes" id="UP000315677">
    <property type="component" value="Unassembled WGS sequence"/>
</dbReference>
<protein>
    <submittedName>
        <fullName evidence="2">Uncharacterized protein</fullName>
    </submittedName>
</protein>
<dbReference type="EMBL" id="VFPA01000003">
    <property type="protein sequence ID" value="TQM09787.1"/>
    <property type="molecule type" value="Genomic_DNA"/>
</dbReference>
<proteinExistence type="predicted"/>
<comment type="caution">
    <text evidence="2">The sequence shown here is derived from an EMBL/GenBank/DDBJ whole genome shotgun (WGS) entry which is preliminary data.</text>
</comment>
<evidence type="ECO:0000256" key="1">
    <source>
        <dbReference type="SAM" id="MobiDB-lite"/>
    </source>
</evidence>
<sequence length="308" mass="32810">MSLQEEEVPGPDVGSEPEAPDVHESILGLLIESYGLLGQAWRDALAVQECADDAPWNTCRELTDMGGPGDTIISFGENAAVLSGQAVRQHIGILTRAYGSDPEVPDGGPEAHRWPHAAVYAPARAIAEGTALVGWLLDPGPGRAERVQRAARFALWSSPGHWTDIIETAGLTVGVDDNGTPMLASGEGARPLSPGALVKAVHGGRAQSKNSKWSKLLHNDPGLLAPLASIRFDRGGAHIGSQIREDQHLALALDLTELIRRAGARQTAYWGRSAGSLPEACDRVRDSISPVLPDVELYVQVRARALFE</sequence>
<reference evidence="2 3" key="1">
    <citation type="submission" date="2019-06" db="EMBL/GenBank/DDBJ databases">
        <title>Sequencing the genomes of 1000 actinobacteria strains.</title>
        <authorList>
            <person name="Klenk H.-P."/>
        </authorList>
    </citation>
    <scope>NUCLEOTIDE SEQUENCE [LARGE SCALE GENOMIC DNA]</scope>
    <source>
        <strain evidence="2 3">DSM 45301</strain>
    </source>
</reference>
<evidence type="ECO:0000313" key="2">
    <source>
        <dbReference type="EMBL" id="TQM09787.1"/>
    </source>
</evidence>
<name>A0A543DKC2_9PSEU</name>
<dbReference type="RefSeq" id="WP_142058189.1">
    <property type="nucleotide sequence ID" value="NZ_VFPA01000003.1"/>
</dbReference>